<feature type="domain" description="Peptidoglycan hydrolase PcsB coiled-coil" evidence="4">
    <location>
        <begin position="125"/>
        <end position="195"/>
    </location>
</feature>
<evidence type="ECO:0000256" key="1">
    <source>
        <dbReference type="ARBA" id="ARBA00022729"/>
    </source>
</evidence>
<dbReference type="EMBL" id="CYZR01000003">
    <property type="protein sequence ID" value="CUN77320.1"/>
    <property type="molecule type" value="Genomic_DNA"/>
</dbReference>
<sequence length="428" mass="46821">MVGDLIMKRTRITALVLSLVVGNTVLLPTGIQVQAQTAEEVRQEIKENENKINSLDEEKQEIVGQKSEVEEKLNEIKSQLDEKNVLLNESQNKVNELNSRISDLENQINNFNSEIENIENDITIKENEIAEREEILGQRLRGVYKSSIGSEILNLVLSADNLGDIISVLSNVKVLVQTDNDLINQIAEMKEDLQNQKVNLEDRKSQVEKDKTDLESAKAELSEVTKQYENQVNELKGLEEEQSAEMAKLTDEERAIQDEINKYKEDNANLEQYFSNTTSATSVARYSGDNTAAISNVGGSSSGFIKPSGGGVTCPYGPRIHPVTGVNSIHTGVDFGASYGSPIVAAKAGVVTTATYNTAYGNMIIIDHGDGTSTLYAHASSFAVSVGQSVSQGQTIAYVGSTGYSTGPHLHFEIRINGQHVNPLPYLQ</sequence>
<reference evidence="5 6" key="1">
    <citation type="submission" date="2015-09" db="EMBL/GenBank/DDBJ databases">
        <authorList>
            <consortium name="Pathogen Informatics"/>
        </authorList>
    </citation>
    <scope>NUCLEOTIDE SEQUENCE [LARGE SCALE GENOMIC DNA]</scope>
    <source>
        <strain evidence="5 6">2789STDY5834858</strain>
    </source>
</reference>
<organism evidence="5 6">
    <name type="scientific">Sarcina ventriculi</name>
    <name type="common">Clostridium ventriculi</name>
    <dbReference type="NCBI Taxonomy" id="1267"/>
    <lineage>
        <taxon>Bacteria</taxon>
        <taxon>Bacillati</taxon>
        <taxon>Bacillota</taxon>
        <taxon>Clostridia</taxon>
        <taxon>Eubacteriales</taxon>
        <taxon>Clostridiaceae</taxon>
        <taxon>Sarcina</taxon>
    </lineage>
</organism>
<dbReference type="InterPro" id="IPR057309">
    <property type="entry name" value="PcsB_CC"/>
</dbReference>
<comment type="caution">
    <text evidence="5">The sequence shown here is derived from an EMBL/GenBank/DDBJ whole genome shotgun (WGS) entry which is preliminary data.</text>
</comment>
<dbReference type="InterPro" id="IPR050570">
    <property type="entry name" value="Cell_wall_metabolism_enzyme"/>
</dbReference>
<protein>
    <submittedName>
        <fullName evidence="5">Septal ring factor</fullName>
    </submittedName>
</protein>
<evidence type="ECO:0000259" key="3">
    <source>
        <dbReference type="Pfam" id="PF01551"/>
    </source>
</evidence>
<evidence type="ECO:0000256" key="2">
    <source>
        <dbReference type="SAM" id="Coils"/>
    </source>
</evidence>
<dbReference type="Pfam" id="PF01551">
    <property type="entry name" value="Peptidase_M23"/>
    <property type="match status" value="1"/>
</dbReference>
<feature type="domain" description="M23ase beta-sheet core" evidence="3">
    <location>
        <begin position="329"/>
        <end position="423"/>
    </location>
</feature>
<accession>A0ABM9UPC5</accession>
<dbReference type="PANTHER" id="PTHR21666:SF289">
    <property type="entry name" value="L-ALA--D-GLU ENDOPEPTIDASE"/>
    <property type="match status" value="1"/>
</dbReference>
<dbReference type="Proteomes" id="UP000095488">
    <property type="component" value="Unassembled WGS sequence"/>
</dbReference>
<dbReference type="SUPFAM" id="SSF57997">
    <property type="entry name" value="Tropomyosin"/>
    <property type="match status" value="1"/>
</dbReference>
<dbReference type="InterPro" id="IPR016047">
    <property type="entry name" value="M23ase_b-sheet_dom"/>
</dbReference>
<dbReference type="Gene3D" id="6.10.250.3150">
    <property type="match status" value="1"/>
</dbReference>
<dbReference type="PANTHER" id="PTHR21666">
    <property type="entry name" value="PEPTIDASE-RELATED"/>
    <property type="match status" value="1"/>
</dbReference>
<keyword evidence="6" id="KW-1185">Reference proteome</keyword>
<keyword evidence="2" id="KW-0175">Coiled coil</keyword>
<evidence type="ECO:0000313" key="5">
    <source>
        <dbReference type="EMBL" id="CUN77320.1"/>
    </source>
</evidence>
<dbReference type="Pfam" id="PF24568">
    <property type="entry name" value="CC_PcsB"/>
    <property type="match status" value="1"/>
</dbReference>
<evidence type="ECO:0000313" key="6">
    <source>
        <dbReference type="Proteomes" id="UP000095488"/>
    </source>
</evidence>
<gene>
    <name evidence="5" type="primary">envC</name>
    <name evidence="5" type="ORF">ERS852473_01056</name>
</gene>
<dbReference type="CDD" id="cd12797">
    <property type="entry name" value="M23_peptidase"/>
    <property type="match status" value="1"/>
</dbReference>
<evidence type="ECO:0000259" key="4">
    <source>
        <dbReference type="Pfam" id="PF24568"/>
    </source>
</evidence>
<dbReference type="Gene3D" id="2.70.70.10">
    <property type="entry name" value="Glucose Permease (Domain IIA)"/>
    <property type="match status" value="1"/>
</dbReference>
<proteinExistence type="predicted"/>
<feature type="coiled-coil region" evidence="2">
    <location>
        <begin position="31"/>
        <end position="135"/>
    </location>
</feature>
<dbReference type="InterPro" id="IPR011055">
    <property type="entry name" value="Dup_hybrid_motif"/>
</dbReference>
<name>A0ABM9UPC5_SARVE</name>
<feature type="coiled-coil region" evidence="2">
    <location>
        <begin position="179"/>
        <end position="273"/>
    </location>
</feature>
<dbReference type="SUPFAM" id="SSF51261">
    <property type="entry name" value="Duplicated hybrid motif"/>
    <property type="match status" value="1"/>
</dbReference>
<keyword evidence="1" id="KW-0732">Signal</keyword>